<evidence type="ECO:0000313" key="14">
    <source>
        <dbReference type="EMBL" id="QMV84846.1"/>
    </source>
</evidence>
<dbReference type="AlphaFoldDB" id="A0A7G5FE05"/>
<evidence type="ECO:0000256" key="7">
    <source>
        <dbReference type="ARBA" id="ARBA00022692"/>
    </source>
</evidence>
<feature type="domain" description="PTS EIIB type-1" evidence="13">
    <location>
        <begin position="4"/>
        <end position="85"/>
    </location>
</feature>
<dbReference type="InterPro" id="IPR050558">
    <property type="entry name" value="PTS_Sugar-Specific_Components"/>
</dbReference>
<evidence type="ECO:0000256" key="8">
    <source>
        <dbReference type="ARBA" id="ARBA00022777"/>
    </source>
</evidence>
<dbReference type="PANTHER" id="PTHR30175">
    <property type="entry name" value="PHOSPHOTRANSFERASE SYSTEM TRANSPORT PROTEIN"/>
    <property type="match status" value="1"/>
</dbReference>
<dbReference type="GO" id="GO:0016301">
    <property type="term" value="F:kinase activity"/>
    <property type="evidence" value="ECO:0007669"/>
    <property type="project" value="UniProtKB-KW"/>
</dbReference>
<evidence type="ECO:0000256" key="12">
    <source>
        <dbReference type="SAM" id="MobiDB-lite"/>
    </source>
</evidence>
<feature type="region of interest" description="Disordered" evidence="12">
    <location>
        <begin position="78"/>
        <end position="113"/>
    </location>
</feature>
<keyword evidence="9" id="KW-1133">Transmembrane helix</keyword>
<evidence type="ECO:0000256" key="11">
    <source>
        <dbReference type="PROSITE-ProRule" id="PRU00421"/>
    </source>
</evidence>
<keyword evidence="3" id="KW-1003">Cell membrane</keyword>
<dbReference type="GO" id="GO:0005886">
    <property type="term" value="C:plasma membrane"/>
    <property type="evidence" value="ECO:0007669"/>
    <property type="project" value="UniProtKB-SubCell"/>
</dbReference>
<evidence type="ECO:0000256" key="3">
    <source>
        <dbReference type="ARBA" id="ARBA00022475"/>
    </source>
</evidence>
<dbReference type="Gene3D" id="3.30.1360.60">
    <property type="entry name" value="Glucose permease domain IIB"/>
    <property type="match status" value="1"/>
</dbReference>
<dbReference type="InterPro" id="IPR001996">
    <property type="entry name" value="PTS_IIB_1"/>
</dbReference>
<dbReference type="GO" id="GO:0090563">
    <property type="term" value="F:protein-phosphocysteine-sugar phosphotransferase activity"/>
    <property type="evidence" value="ECO:0007669"/>
    <property type="project" value="TreeGrafter"/>
</dbReference>
<keyword evidence="15" id="KW-1185">Reference proteome</keyword>
<evidence type="ECO:0000259" key="13">
    <source>
        <dbReference type="PROSITE" id="PS51098"/>
    </source>
</evidence>
<keyword evidence="5" id="KW-0808">Transferase</keyword>
<evidence type="ECO:0000256" key="9">
    <source>
        <dbReference type="ARBA" id="ARBA00022989"/>
    </source>
</evidence>
<dbReference type="PROSITE" id="PS51098">
    <property type="entry name" value="PTS_EIIB_TYPE_1"/>
    <property type="match status" value="1"/>
</dbReference>
<keyword evidence="8" id="KW-0418">Kinase</keyword>
<dbReference type="EMBL" id="CP059833">
    <property type="protein sequence ID" value="QMV84846.1"/>
    <property type="molecule type" value="Genomic_DNA"/>
</dbReference>
<sequence length="113" mass="12085">MDYQSLAKQVTEHVGGSENINLVPHCSTRLRINIADQSKVDKAKLQAIDGVLGVITGPQTQIVIGNNVVPAYEAMIKETGRSGGGSSEAQSHCRREAAVDGQARRQCGDGLRR</sequence>
<organism evidence="14 15">
    <name type="scientific">Corynebacterium hindlerae</name>
    <dbReference type="NCBI Taxonomy" id="699041"/>
    <lineage>
        <taxon>Bacteria</taxon>
        <taxon>Bacillati</taxon>
        <taxon>Actinomycetota</taxon>
        <taxon>Actinomycetes</taxon>
        <taxon>Mycobacteriales</taxon>
        <taxon>Corynebacteriaceae</taxon>
        <taxon>Corynebacterium</taxon>
    </lineage>
</organism>
<dbReference type="PANTHER" id="PTHR30175:SF1">
    <property type="entry name" value="PTS SYSTEM ARBUTIN-, CELLOBIOSE-, AND SALICIN-SPECIFIC EIIBC COMPONENT-RELATED"/>
    <property type="match status" value="1"/>
</dbReference>
<evidence type="ECO:0000256" key="2">
    <source>
        <dbReference type="ARBA" id="ARBA00022448"/>
    </source>
</evidence>
<gene>
    <name evidence="14" type="ORF">HW450_10965</name>
</gene>
<dbReference type="Pfam" id="PF00367">
    <property type="entry name" value="PTS_EIIB"/>
    <property type="match status" value="1"/>
</dbReference>
<evidence type="ECO:0000256" key="4">
    <source>
        <dbReference type="ARBA" id="ARBA00022597"/>
    </source>
</evidence>
<evidence type="ECO:0000256" key="10">
    <source>
        <dbReference type="ARBA" id="ARBA00023136"/>
    </source>
</evidence>
<evidence type="ECO:0000313" key="15">
    <source>
        <dbReference type="Proteomes" id="UP000515570"/>
    </source>
</evidence>
<dbReference type="Proteomes" id="UP000515570">
    <property type="component" value="Chromosome"/>
</dbReference>
<feature type="active site" description="Phosphocysteine intermediate; for EIIB activity" evidence="11">
    <location>
        <position position="26"/>
    </location>
</feature>
<name>A0A7G5FE05_9CORY</name>
<accession>A0A7G5FE05</accession>
<keyword evidence="2" id="KW-0813">Transport</keyword>
<proteinExistence type="predicted"/>
<dbReference type="SUPFAM" id="SSF55604">
    <property type="entry name" value="Glucose permease domain IIB"/>
    <property type="match status" value="1"/>
</dbReference>
<evidence type="ECO:0000256" key="5">
    <source>
        <dbReference type="ARBA" id="ARBA00022679"/>
    </source>
</evidence>
<evidence type="ECO:0000256" key="6">
    <source>
        <dbReference type="ARBA" id="ARBA00022683"/>
    </source>
</evidence>
<keyword evidence="7" id="KW-0812">Transmembrane</keyword>
<comment type="subcellular location">
    <subcellularLocation>
        <location evidence="1">Cell membrane</location>
        <topology evidence="1">Multi-pass membrane protein</topology>
    </subcellularLocation>
</comment>
<dbReference type="RefSeq" id="WP_182385653.1">
    <property type="nucleotide sequence ID" value="NZ_CP059833.1"/>
</dbReference>
<dbReference type="GO" id="GO:0008982">
    <property type="term" value="F:protein-N(PI)-phosphohistidine-sugar phosphotransferase activity"/>
    <property type="evidence" value="ECO:0007669"/>
    <property type="project" value="InterPro"/>
</dbReference>
<keyword evidence="6" id="KW-0598">Phosphotransferase system</keyword>
<dbReference type="PROSITE" id="PS01035">
    <property type="entry name" value="PTS_EIIB_TYPE_1_CYS"/>
    <property type="match status" value="1"/>
</dbReference>
<dbReference type="InterPro" id="IPR036878">
    <property type="entry name" value="Glu_permease_IIB"/>
</dbReference>
<keyword evidence="10" id="KW-0472">Membrane</keyword>
<evidence type="ECO:0000256" key="1">
    <source>
        <dbReference type="ARBA" id="ARBA00004651"/>
    </source>
</evidence>
<dbReference type="InterPro" id="IPR018113">
    <property type="entry name" value="PTrfase_EIIB_Cys"/>
</dbReference>
<dbReference type="CDD" id="cd00212">
    <property type="entry name" value="PTS_IIB_glc"/>
    <property type="match status" value="1"/>
</dbReference>
<feature type="compositionally biased region" description="Basic and acidic residues" evidence="12">
    <location>
        <begin position="91"/>
        <end position="113"/>
    </location>
</feature>
<protein>
    <submittedName>
        <fullName evidence="14">PTS glucose/sucrose transporter subunit IIB</fullName>
    </submittedName>
</protein>
<keyword evidence="4" id="KW-0762">Sugar transport</keyword>
<dbReference type="GO" id="GO:0009401">
    <property type="term" value="P:phosphoenolpyruvate-dependent sugar phosphotransferase system"/>
    <property type="evidence" value="ECO:0007669"/>
    <property type="project" value="UniProtKB-KW"/>
</dbReference>
<dbReference type="FunFam" id="3.30.1360.60:FF:000001">
    <property type="entry name" value="PTS system glucose-specific IIBC component PtsG"/>
    <property type="match status" value="1"/>
</dbReference>
<reference evidence="14 15" key="1">
    <citation type="submission" date="2020-07" db="EMBL/GenBank/DDBJ databases">
        <title>non toxigenic Corynebacterium sp. nov from a clinical source.</title>
        <authorList>
            <person name="Bernier A.-M."/>
            <person name="Bernard K."/>
        </authorList>
    </citation>
    <scope>NUCLEOTIDE SEQUENCE [LARGE SCALE GENOMIC DNA]</scope>
    <source>
        <strain evidence="15">NML 93-0612</strain>
    </source>
</reference>